<dbReference type="EMBL" id="HACG01015291">
    <property type="protein sequence ID" value="CEK62156.1"/>
    <property type="molecule type" value="Transcribed_RNA"/>
</dbReference>
<dbReference type="InterPro" id="IPR032727">
    <property type="entry name" value="CLAMP"/>
</dbReference>
<organism evidence="1">
    <name type="scientific">Arion vulgaris</name>
    <dbReference type="NCBI Taxonomy" id="1028688"/>
    <lineage>
        <taxon>Eukaryota</taxon>
        <taxon>Metazoa</taxon>
        <taxon>Spiralia</taxon>
        <taxon>Lophotrochozoa</taxon>
        <taxon>Mollusca</taxon>
        <taxon>Gastropoda</taxon>
        <taxon>Heterobranchia</taxon>
        <taxon>Euthyneura</taxon>
        <taxon>Panpulmonata</taxon>
        <taxon>Eupulmonata</taxon>
        <taxon>Stylommatophora</taxon>
        <taxon>Helicina</taxon>
        <taxon>Arionoidea</taxon>
        <taxon>Arionidae</taxon>
        <taxon>Arion</taxon>
    </lineage>
</organism>
<feature type="non-terminal residue" evidence="1">
    <location>
        <position position="183"/>
    </location>
</feature>
<dbReference type="PANTHER" id="PTHR28457:SF1">
    <property type="entry name" value="CILIA- AND FLAGELLA-ASSOCIATED PROTEIN 119"/>
    <property type="match status" value="1"/>
</dbReference>
<dbReference type="AlphaFoldDB" id="A0A0B6Z2J5"/>
<evidence type="ECO:0000313" key="1">
    <source>
        <dbReference type="EMBL" id="CEK62156.1"/>
    </source>
</evidence>
<reference evidence="1" key="1">
    <citation type="submission" date="2014-12" db="EMBL/GenBank/DDBJ databases">
        <title>Insight into the proteome of Arion vulgaris.</title>
        <authorList>
            <person name="Aradska J."/>
            <person name="Bulat T."/>
            <person name="Smidak R."/>
            <person name="Sarate P."/>
            <person name="Gangsoo J."/>
            <person name="Sialana F."/>
            <person name="Bilban M."/>
            <person name="Lubec G."/>
        </authorList>
    </citation>
    <scope>NUCLEOTIDE SEQUENCE</scope>
    <source>
        <tissue evidence="1">Skin</tissue>
    </source>
</reference>
<protein>
    <submittedName>
        <fullName evidence="1">Uncharacterized protein</fullName>
    </submittedName>
</protein>
<gene>
    <name evidence="1" type="primary">ORF44379</name>
</gene>
<proteinExistence type="predicted"/>
<dbReference type="PANTHER" id="PTHR28457">
    <property type="entry name" value="COILED-COIL DOMAIN-CONTAINING PROTEIN 189"/>
    <property type="match status" value="1"/>
</dbReference>
<dbReference type="Pfam" id="PF14769">
    <property type="entry name" value="CLAMP"/>
    <property type="match status" value="1"/>
</dbReference>
<accession>A0A0B6Z2J5</accession>
<name>A0A0B6Z2J5_9EUPU</name>
<sequence>FAREENFSVEKTSTLFSIVKRIFDVSRETPYGNLDYTYEYFKELLYCHSFNRPPNNIELFTHDDVVKISNYVLNTFFRNFKLYKYVFTPTVRLDLTFTYLGALPPSPPEAEMKTQDSPLEEKMLFDQGTEAEDIDPEKLLAEEELKRIVTEFLTKEAKKVEGNIDQHLKVAAEALHARIEPMI</sequence>
<feature type="non-terminal residue" evidence="1">
    <location>
        <position position="1"/>
    </location>
</feature>